<comment type="caution">
    <text evidence="4">The sequence shown here is derived from an EMBL/GenBank/DDBJ whole genome shotgun (WGS) entry which is preliminary data.</text>
</comment>
<sequence length="163" mass="17871">MSQVDRIRIERARPRRDDAFALAAMTLRWDLAGGAPNRPGFLDEFADAWLDAAASRPAWIARRPDGNPVGFAIGALVTSLPSLRRPAGGWLHLSGFYVDPDLRGQGLGQRLMDQVVAFARERGLSRVQLNATDEARAFYRRAGFGGPQDTLMQLVLSGRLPAT</sequence>
<dbReference type="SUPFAM" id="SSF55729">
    <property type="entry name" value="Acyl-CoA N-acyltransferases (Nat)"/>
    <property type="match status" value="1"/>
</dbReference>
<accession>A0A849AMR7</accession>
<keyword evidence="1 4" id="KW-0808">Transferase</keyword>
<dbReference type="InterPro" id="IPR000182">
    <property type="entry name" value="GNAT_dom"/>
</dbReference>
<proteinExistence type="predicted"/>
<dbReference type="Pfam" id="PF00583">
    <property type="entry name" value="Acetyltransf_1"/>
    <property type="match status" value="1"/>
</dbReference>
<evidence type="ECO:0000313" key="5">
    <source>
        <dbReference type="Proteomes" id="UP000557772"/>
    </source>
</evidence>
<feature type="domain" description="N-acetyltransferase" evidence="3">
    <location>
        <begin position="7"/>
        <end position="163"/>
    </location>
</feature>
<organism evidence="4 5">
    <name type="scientific">Flexivirga aerilata</name>
    <dbReference type="NCBI Taxonomy" id="1656889"/>
    <lineage>
        <taxon>Bacteria</taxon>
        <taxon>Bacillati</taxon>
        <taxon>Actinomycetota</taxon>
        <taxon>Actinomycetes</taxon>
        <taxon>Micrococcales</taxon>
        <taxon>Dermacoccaceae</taxon>
        <taxon>Flexivirga</taxon>
    </lineage>
</organism>
<dbReference type="EMBL" id="JABENB010000003">
    <property type="protein sequence ID" value="NNG40786.1"/>
    <property type="molecule type" value="Genomic_DNA"/>
</dbReference>
<evidence type="ECO:0000313" key="4">
    <source>
        <dbReference type="EMBL" id="NNG40786.1"/>
    </source>
</evidence>
<gene>
    <name evidence="4" type="ORF">HJ588_16105</name>
</gene>
<name>A0A849AMR7_9MICO</name>
<reference evidence="4 5" key="1">
    <citation type="submission" date="2020-05" db="EMBL/GenBank/DDBJ databases">
        <title>Flexivirga sp. ID2601S isolated from air conditioner.</title>
        <authorList>
            <person name="Kim D.H."/>
        </authorList>
    </citation>
    <scope>NUCLEOTIDE SEQUENCE [LARGE SCALE GENOMIC DNA]</scope>
    <source>
        <strain evidence="4 5">ID2601S</strain>
    </source>
</reference>
<protein>
    <submittedName>
        <fullName evidence="4">GNAT family N-acetyltransferase</fullName>
    </submittedName>
</protein>
<keyword evidence="2" id="KW-0012">Acyltransferase</keyword>
<evidence type="ECO:0000256" key="2">
    <source>
        <dbReference type="ARBA" id="ARBA00023315"/>
    </source>
</evidence>
<dbReference type="InterPro" id="IPR050832">
    <property type="entry name" value="Bact_Acetyltransf"/>
</dbReference>
<keyword evidence="5" id="KW-1185">Reference proteome</keyword>
<dbReference type="RefSeq" id="WP_171157546.1">
    <property type="nucleotide sequence ID" value="NZ_JABENB010000003.1"/>
</dbReference>
<dbReference type="PROSITE" id="PS51186">
    <property type="entry name" value="GNAT"/>
    <property type="match status" value="1"/>
</dbReference>
<dbReference type="PANTHER" id="PTHR43877">
    <property type="entry name" value="AMINOALKYLPHOSPHONATE N-ACETYLTRANSFERASE-RELATED-RELATED"/>
    <property type="match status" value="1"/>
</dbReference>
<dbReference type="CDD" id="cd04301">
    <property type="entry name" value="NAT_SF"/>
    <property type="match status" value="1"/>
</dbReference>
<evidence type="ECO:0000256" key="1">
    <source>
        <dbReference type="ARBA" id="ARBA00022679"/>
    </source>
</evidence>
<dbReference type="AlphaFoldDB" id="A0A849AMR7"/>
<dbReference type="GO" id="GO:0016747">
    <property type="term" value="F:acyltransferase activity, transferring groups other than amino-acyl groups"/>
    <property type="evidence" value="ECO:0007669"/>
    <property type="project" value="InterPro"/>
</dbReference>
<dbReference type="InterPro" id="IPR016181">
    <property type="entry name" value="Acyl_CoA_acyltransferase"/>
</dbReference>
<dbReference type="Gene3D" id="3.40.630.30">
    <property type="match status" value="1"/>
</dbReference>
<evidence type="ECO:0000259" key="3">
    <source>
        <dbReference type="PROSITE" id="PS51186"/>
    </source>
</evidence>
<dbReference type="Proteomes" id="UP000557772">
    <property type="component" value="Unassembled WGS sequence"/>
</dbReference>